<name>A0A3S0RNL7_9GAMM</name>
<evidence type="ECO:0000256" key="1">
    <source>
        <dbReference type="SAM" id="MobiDB-lite"/>
    </source>
</evidence>
<protein>
    <submittedName>
        <fullName evidence="2">Uncharacterized protein</fullName>
    </submittedName>
</protein>
<feature type="compositionally biased region" description="Basic residues" evidence="1">
    <location>
        <begin position="1"/>
        <end position="10"/>
    </location>
</feature>
<evidence type="ECO:0000313" key="3">
    <source>
        <dbReference type="Proteomes" id="UP000274358"/>
    </source>
</evidence>
<evidence type="ECO:0000313" key="2">
    <source>
        <dbReference type="EMBL" id="RUL80079.1"/>
    </source>
</evidence>
<dbReference type="AlphaFoldDB" id="A0A3S0RNL7"/>
<organism evidence="2 3">
    <name type="scientific">Dyella choica</name>
    <dbReference type="NCBI Taxonomy" id="1927959"/>
    <lineage>
        <taxon>Bacteria</taxon>
        <taxon>Pseudomonadati</taxon>
        <taxon>Pseudomonadota</taxon>
        <taxon>Gammaproteobacteria</taxon>
        <taxon>Lysobacterales</taxon>
        <taxon>Rhodanobacteraceae</taxon>
        <taxon>Dyella</taxon>
    </lineage>
</organism>
<dbReference type="OrthoDB" id="5957048at2"/>
<comment type="caution">
    <text evidence="2">The sequence shown here is derived from an EMBL/GenBank/DDBJ whole genome shotgun (WGS) entry which is preliminary data.</text>
</comment>
<dbReference type="RefSeq" id="WP_126683129.1">
    <property type="nucleotide sequence ID" value="NZ_RYYV01000001.1"/>
</dbReference>
<keyword evidence="3" id="KW-1185">Reference proteome</keyword>
<dbReference type="EMBL" id="RYYV01000001">
    <property type="protein sequence ID" value="RUL80079.1"/>
    <property type="molecule type" value="Genomic_DNA"/>
</dbReference>
<gene>
    <name evidence="2" type="ORF">EKH80_02500</name>
</gene>
<dbReference type="Proteomes" id="UP000274358">
    <property type="component" value="Unassembled WGS sequence"/>
</dbReference>
<accession>A0A3S0RNL7</accession>
<proteinExistence type="predicted"/>
<reference evidence="2 3" key="1">
    <citation type="submission" date="2018-12" db="EMBL/GenBank/DDBJ databases">
        <title>Dyella dinghuensis sp. nov. DHOA06 and Dyella choica sp. nov. 4M-K27, isolated from forest soil.</title>
        <authorList>
            <person name="Qiu L.-H."/>
            <person name="Gao Z.-H."/>
        </authorList>
    </citation>
    <scope>NUCLEOTIDE SEQUENCE [LARGE SCALE GENOMIC DNA]</scope>
    <source>
        <strain evidence="2 3">4M-K27</strain>
    </source>
</reference>
<feature type="region of interest" description="Disordered" evidence="1">
    <location>
        <begin position="1"/>
        <end position="23"/>
    </location>
</feature>
<sequence>MMFPFRRRPTPKPASQKRKNEAAAMPPNVISELHPQHVDYDLQPVRVEGLSHYIEPIVETERFRVH</sequence>